<dbReference type="InterPro" id="IPR046348">
    <property type="entry name" value="SIS_dom_sf"/>
</dbReference>
<evidence type="ECO:0000256" key="2">
    <source>
        <dbReference type="ARBA" id="ARBA00023235"/>
    </source>
</evidence>
<evidence type="ECO:0000259" key="3">
    <source>
        <dbReference type="PROSITE" id="PS51464"/>
    </source>
</evidence>
<name>A0A833DU06_9CREN</name>
<dbReference type="InterPro" id="IPR001347">
    <property type="entry name" value="SIS_dom"/>
</dbReference>
<gene>
    <name evidence="4" type="ORF">EYH02_00030</name>
</gene>
<dbReference type="CDD" id="cd05017">
    <property type="entry name" value="SIS_PGI_PMI_1"/>
    <property type="match status" value="1"/>
</dbReference>
<dbReference type="Gene3D" id="3.40.50.10490">
    <property type="entry name" value="Glucose-6-phosphate isomerase like protein, domain 1"/>
    <property type="match status" value="2"/>
</dbReference>
<comment type="similarity">
    <text evidence="1">Belongs to the PGI/PMI family.</text>
</comment>
<evidence type="ECO:0000256" key="1">
    <source>
        <dbReference type="ARBA" id="ARBA00010523"/>
    </source>
</evidence>
<dbReference type="InterPro" id="IPR035484">
    <property type="entry name" value="SIS_PGI/PMI_1"/>
</dbReference>
<dbReference type="InterPro" id="IPR019490">
    <property type="entry name" value="Glu6P/Mann6P_isomerase_C"/>
</dbReference>
<reference evidence="4" key="1">
    <citation type="journal article" date="2020" name="ISME J.">
        <title>Gammaproteobacteria mediating utilization of methyl-, sulfur- and petroleum organic compounds in deep ocean hydrothermal plumes.</title>
        <authorList>
            <person name="Zhou Z."/>
            <person name="Liu Y."/>
            <person name="Pan J."/>
            <person name="Cron B.R."/>
            <person name="Toner B.M."/>
            <person name="Anantharaman K."/>
            <person name="Breier J.A."/>
            <person name="Dick G.J."/>
            <person name="Li M."/>
        </authorList>
    </citation>
    <scope>NUCLEOTIDE SEQUENCE</scope>
    <source>
        <strain evidence="4">SZUA-1435</strain>
    </source>
</reference>
<dbReference type="NCBIfam" id="TIGR02128">
    <property type="entry name" value="G6PI_arch"/>
    <property type="match status" value="1"/>
</dbReference>
<dbReference type="GO" id="GO:0005975">
    <property type="term" value="P:carbohydrate metabolic process"/>
    <property type="evidence" value="ECO:0007669"/>
    <property type="project" value="InterPro"/>
</dbReference>
<dbReference type="EMBL" id="DQTV01000001">
    <property type="protein sequence ID" value="HIP56454.1"/>
    <property type="molecule type" value="Genomic_DNA"/>
</dbReference>
<evidence type="ECO:0000313" key="5">
    <source>
        <dbReference type="Proteomes" id="UP000605805"/>
    </source>
</evidence>
<dbReference type="Pfam" id="PF10432">
    <property type="entry name" value="bact-PGI_C"/>
    <property type="match status" value="1"/>
</dbReference>
<dbReference type="Pfam" id="PF01380">
    <property type="entry name" value="SIS"/>
    <property type="match status" value="1"/>
</dbReference>
<organism evidence="4 5">
    <name type="scientific">Ignisphaera aggregans</name>
    <dbReference type="NCBI Taxonomy" id="334771"/>
    <lineage>
        <taxon>Archaea</taxon>
        <taxon>Thermoproteota</taxon>
        <taxon>Thermoprotei</taxon>
        <taxon>Desulfurococcales</taxon>
        <taxon>Desulfurococcaceae</taxon>
        <taxon>Ignisphaera</taxon>
    </lineage>
</organism>
<dbReference type="GO" id="GO:0097367">
    <property type="term" value="F:carbohydrate derivative binding"/>
    <property type="evidence" value="ECO:0007669"/>
    <property type="project" value="InterPro"/>
</dbReference>
<keyword evidence="2 4" id="KW-0413">Isomerase</keyword>
<dbReference type="Proteomes" id="UP000605805">
    <property type="component" value="Unassembled WGS sequence"/>
</dbReference>
<protein>
    <submittedName>
        <fullName evidence="4">Bifunctional phosphoglucose/phosphomannose isomerase</fullName>
    </submittedName>
</protein>
<dbReference type="AlphaFoldDB" id="A0A833DU06"/>
<comment type="caution">
    <text evidence="4">The sequence shown here is derived from an EMBL/GenBank/DDBJ whole genome shotgun (WGS) entry which is preliminary data.</text>
</comment>
<dbReference type="GO" id="GO:1901135">
    <property type="term" value="P:carbohydrate derivative metabolic process"/>
    <property type="evidence" value="ECO:0007669"/>
    <property type="project" value="InterPro"/>
</dbReference>
<sequence>MRVFVSLVPPRCLRLEELYLNWYNFANEALRYEVENPRSFGKAHRIVVVGMGGSAIAGDMIAIIANSTGSIPVFVWKDFYTPKTLIDDSTAVLAISYSGNTRETILSLEQALRRTDMVGVVASNGKLLEIAKEKRLPYIQVRRGLVPRAALPILLYASLALLEACDVKLVEKSDVNEGIEVLRDVETAKSDSIYIASYLQRARLPLIVATTRYNALATRVKNELNENAKMPAKVEIAPELFHNDIVGWEAAVVSDRALIIESDIEYERALLSFYAEYLQERGFEVTELKLRGRSLLARYLYGSLVAGLASVRIAKMRGVDPMTTHSISKYKNLVTALEDRVRSSIEY</sequence>
<dbReference type="CDD" id="cd05637">
    <property type="entry name" value="SIS_PGI_PMI_2"/>
    <property type="match status" value="1"/>
</dbReference>
<proteinExistence type="inferred from homology"/>
<evidence type="ECO:0000313" key="4">
    <source>
        <dbReference type="EMBL" id="HIP56454.1"/>
    </source>
</evidence>
<dbReference type="GO" id="GO:0004347">
    <property type="term" value="F:glucose-6-phosphate isomerase activity"/>
    <property type="evidence" value="ECO:0007669"/>
    <property type="project" value="InterPro"/>
</dbReference>
<dbReference type="GO" id="GO:0004476">
    <property type="term" value="F:mannose-6-phosphate isomerase activity"/>
    <property type="evidence" value="ECO:0007669"/>
    <property type="project" value="InterPro"/>
</dbReference>
<feature type="domain" description="SIS" evidence="3">
    <location>
        <begin position="36"/>
        <end position="168"/>
    </location>
</feature>
<accession>A0A833DU06</accession>
<dbReference type="PROSITE" id="PS51464">
    <property type="entry name" value="SIS"/>
    <property type="match status" value="1"/>
</dbReference>
<dbReference type="SUPFAM" id="SSF53697">
    <property type="entry name" value="SIS domain"/>
    <property type="match status" value="1"/>
</dbReference>